<proteinExistence type="predicted"/>
<dbReference type="AlphaFoldDB" id="A0A6H9UT96"/>
<feature type="region of interest" description="Disordered" evidence="1">
    <location>
        <begin position="162"/>
        <end position="190"/>
    </location>
</feature>
<evidence type="ECO:0000256" key="1">
    <source>
        <dbReference type="SAM" id="MobiDB-lite"/>
    </source>
</evidence>
<organism evidence="2 3">
    <name type="scientific">Streptomyces luteolifulvus</name>
    <dbReference type="NCBI Taxonomy" id="2615112"/>
    <lineage>
        <taxon>Bacteria</taxon>
        <taxon>Bacillati</taxon>
        <taxon>Actinomycetota</taxon>
        <taxon>Actinomycetes</taxon>
        <taxon>Kitasatosporales</taxon>
        <taxon>Streptomycetaceae</taxon>
        <taxon>Streptomyces</taxon>
    </lineage>
</organism>
<feature type="region of interest" description="Disordered" evidence="1">
    <location>
        <begin position="1"/>
        <end position="32"/>
    </location>
</feature>
<feature type="compositionally biased region" description="Low complexity" evidence="1">
    <location>
        <begin position="179"/>
        <end position="190"/>
    </location>
</feature>
<name>A0A6H9UT96_9ACTN</name>
<keyword evidence="3" id="KW-1185">Reference proteome</keyword>
<feature type="compositionally biased region" description="Polar residues" evidence="1">
    <location>
        <begin position="22"/>
        <end position="31"/>
    </location>
</feature>
<dbReference type="RefSeq" id="WP_150955303.1">
    <property type="nucleotide sequence ID" value="NZ_VZRB01000032.1"/>
</dbReference>
<reference evidence="2 3" key="1">
    <citation type="submission" date="2019-09" db="EMBL/GenBank/DDBJ databases">
        <title>Screening of Novel Bioactive Compounds from Soil-Associated.</title>
        <authorList>
            <person name="Zhao S."/>
        </authorList>
    </citation>
    <scope>NUCLEOTIDE SEQUENCE [LARGE SCALE GENOMIC DNA]</scope>
    <source>
        <strain evidence="2 3">HIT-DPA4</strain>
    </source>
</reference>
<evidence type="ECO:0000313" key="3">
    <source>
        <dbReference type="Proteomes" id="UP000442707"/>
    </source>
</evidence>
<sequence length="190" mass="19499">MTDSDAARIQRAKVDNPESHRTSIPSQTRNPSEIPGVRVFGSAYLAIEEFAALSSRVDGSDSDALQVYLSALLRSNEALVPHFNSPPSIWSPLREVAEQASAVGIGVTMGEGSVPILVGAYIGGLFLVKFVTPIVSEVGNATAAGIGAKIRTAFGVEVSTASSASAEEGVNDPVSPPVEESSGGAEESGG</sequence>
<gene>
    <name evidence="2" type="ORF">F7R91_32745</name>
</gene>
<dbReference type="EMBL" id="VZRB01000032">
    <property type="protein sequence ID" value="KAB1141396.1"/>
    <property type="molecule type" value="Genomic_DNA"/>
</dbReference>
<dbReference type="Proteomes" id="UP000442707">
    <property type="component" value="Unassembled WGS sequence"/>
</dbReference>
<feature type="compositionally biased region" description="Basic and acidic residues" evidence="1">
    <location>
        <begin position="1"/>
        <end position="21"/>
    </location>
</feature>
<protein>
    <submittedName>
        <fullName evidence="2">Uncharacterized protein</fullName>
    </submittedName>
</protein>
<evidence type="ECO:0000313" key="2">
    <source>
        <dbReference type="EMBL" id="KAB1141396.1"/>
    </source>
</evidence>
<comment type="caution">
    <text evidence="2">The sequence shown here is derived from an EMBL/GenBank/DDBJ whole genome shotgun (WGS) entry which is preliminary data.</text>
</comment>
<accession>A0A6H9UT96</accession>